<evidence type="ECO:0000256" key="12">
    <source>
        <dbReference type="RuleBase" id="RU363075"/>
    </source>
</evidence>
<evidence type="ECO:0000256" key="6">
    <source>
        <dbReference type="ARBA" id="ARBA00022692"/>
    </source>
</evidence>
<feature type="transmembrane region" description="Helical" evidence="12">
    <location>
        <begin position="219"/>
        <end position="239"/>
    </location>
</feature>
<comment type="caution">
    <text evidence="14">The sequence shown here is derived from an EMBL/GenBank/DDBJ whole genome shotgun (WGS) entry which is preliminary data.</text>
</comment>
<dbReference type="GO" id="GO:0006487">
    <property type="term" value="P:protein N-linked glycosylation"/>
    <property type="evidence" value="ECO:0007669"/>
    <property type="project" value="TreeGrafter"/>
</dbReference>
<comment type="function">
    <text evidence="10">Mannosyltransferase that operates in the biosynthetic pathway of dolichol-linked oligosaccharides, the glycan precursors employed in protein asparagine (N)-glycosylation. The assembly of dolichol-linked oligosaccharides begins on the cytosolic side of the endoplasmic reticulum membrane and finishes in its lumen. The sequential addition of sugars to dolichol pyrophosphate produces dolichol-linked oligosaccharides containing fourteen sugars, including two GlcNAcs, nine mannoses and three glucoses. Once assembled, the oligosaccharide is transferred from the lipid to nascent proteins by oligosaccharyltransferases. In the lumen of the endoplasmic reticulum, adds the eighth mannose residue in an alpha-1,6 linkage onto Man(7)GlcNAc(2)-PP-dolichol to produce Man(8)GlcNAc(2)-PP-dolichol.</text>
</comment>
<keyword evidence="9 12" id="KW-0472">Membrane</keyword>
<feature type="transmembrane region" description="Helical" evidence="12">
    <location>
        <begin position="123"/>
        <end position="141"/>
    </location>
</feature>
<comment type="similarity">
    <text evidence="3 12">Belongs to the glycosyltransferase 22 family.</text>
</comment>
<evidence type="ECO:0000313" key="15">
    <source>
        <dbReference type="Proteomes" id="UP000724874"/>
    </source>
</evidence>
<dbReference type="InterPro" id="IPR005599">
    <property type="entry name" value="GPI_mannosylTrfase"/>
</dbReference>
<keyword evidence="13" id="KW-0732">Signal</keyword>
<dbReference type="GO" id="GO:0005789">
    <property type="term" value="C:endoplasmic reticulum membrane"/>
    <property type="evidence" value="ECO:0007669"/>
    <property type="project" value="UniProtKB-SubCell"/>
</dbReference>
<feature type="chain" id="PRO_5040357299" description="Mannosyltransferase" evidence="13">
    <location>
        <begin position="16"/>
        <end position="449"/>
    </location>
</feature>
<feature type="signal peptide" evidence="13">
    <location>
        <begin position="1"/>
        <end position="15"/>
    </location>
</feature>
<evidence type="ECO:0000256" key="9">
    <source>
        <dbReference type="ARBA" id="ARBA00023136"/>
    </source>
</evidence>
<keyword evidence="15" id="KW-1185">Reference proteome</keyword>
<evidence type="ECO:0000256" key="11">
    <source>
        <dbReference type="ARBA" id="ARBA00048899"/>
    </source>
</evidence>
<evidence type="ECO:0000256" key="2">
    <source>
        <dbReference type="ARBA" id="ARBA00004922"/>
    </source>
</evidence>
<keyword evidence="5" id="KW-0808">Transferase</keyword>
<feature type="transmembrane region" description="Helical" evidence="12">
    <location>
        <begin position="188"/>
        <end position="207"/>
    </location>
</feature>
<comment type="pathway">
    <text evidence="2">Protein modification; protein glycosylation.</text>
</comment>
<dbReference type="GO" id="GO:0052917">
    <property type="term" value="F:dol-P-Man:Man(7)GlcNAc(2)-PP-Dol alpha-1,6-mannosyltransferase activity"/>
    <property type="evidence" value="ECO:0007669"/>
    <property type="project" value="UniProtKB-EC"/>
</dbReference>
<dbReference type="EMBL" id="JADNYJ010000006">
    <property type="protein sequence ID" value="KAF8910420.1"/>
    <property type="molecule type" value="Genomic_DNA"/>
</dbReference>
<protein>
    <recommendedName>
        <fullName evidence="12">Mannosyltransferase</fullName>
        <ecNumber evidence="12">2.4.1.-</ecNumber>
    </recommendedName>
</protein>
<keyword evidence="6 12" id="KW-0812">Transmembrane</keyword>
<dbReference type="PANTHER" id="PTHR22760">
    <property type="entry name" value="GLYCOSYLTRANSFERASE"/>
    <property type="match status" value="1"/>
</dbReference>
<evidence type="ECO:0000256" key="13">
    <source>
        <dbReference type="SAM" id="SignalP"/>
    </source>
</evidence>
<evidence type="ECO:0000256" key="10">
    <source>
        <dbReference type="ARBA" id="ARBA00044721"/>
    </source>
</evidence>
<evidence type="ECO:0000256" key="3">
    <source>
        <dbReference type="ARBA" id="ARBA00007063"/>
    </source>
</evidence>
<keyword evidence="7 12" id="KW-0256">Endoplasmic reticulum</keyword>
<comment type="catalytic activity">
    <reaction evidence="11">
        <text>an alpha-D-Man-(1-&gt;2)-alpha-D-Man-(1-&gt;2)-alpha-D-Man-(1-&gt;3)-[alpha-D-Man-(1-&gt;2)-alpha-D-Man-(1-&gt;3)-alpha-D-Man-(1-&gt;6)]-beta-D-Man-(1-&gt;4)-beta-D-GlcNAc-(1-&gt;4)-alpha-D-GlcNAc-diphospho-di-trans,poly-cis-dolichol + a di-trans,poly-cis-dolichyl beta-D-mannosyl phosphate = an alpha-D-Man-(1-&gt;2)-alpha-D-Man-(1-&gt;2)-alpha-D-Man-(1-&gt;3)-[alpha-D-Man-(1-&gt;2)-alpha-D-Man-(1-&gt;3)-[alpha-D-Man-(1-&gt;6)]-alpha-D-Man-(1-&gt;6)]-beta-D-Man-(1-&gt;4)-beta-D-GlcNAc-(1-&gt;4)-alpha-D-GlcNAc-diphospho-di-trans,poly-cis-dolichol + a di-trans,poly-cis-dolichyl phosphate + H(+)</text>
        <dbReference type="Rhea" id="RHEA:29535"/>
        <dbReference type="Rhea" id="RHEA-COMP:19498"/>
        <dbReference type="Rhea" id="RHEA-COMP:19501"/>
        <dbReference type="Rhea" id="RHEA-COMP:19518"/>
        <dbReference type="Rhea" id="RHEA-COMP:19519"/>
        <dbReference type="ChEBI" id="CHEBI:15378"/>
        <dbReference type="ChEBI" id="CHEBI:57683"/>
        <dbReference type="ChEBI" id="CHEBI:58211"/>
        <dbReference type="ChEBI" id="CHEBI:132517"/>
        <dbReference type="ChEBI" id="CHEBI:132519"/>
        <dbReference type="EC" id="2.4.1.260"/>
    </reaction>
    <physiologicalReaction direction="left-to-right" evidence="11">
        <dbReference type="Rhea" id="RHEA:29536"/>
    </physiologicalReaction>
</comment>
<evidence type="ECO:0000256" key="1">
    <source>
        <dbReference type="ARBA" id="ARBA00004477"/>
    </source>
</evidence>
<gene>
    <name evidence="14" type="ORF">CPB84DRAFT_1672810</name>
</gene>
<feature type="transmembrane region" description="Helical" evidence="12">
    <location>
        <begin position="353"/>
        <end position="373"/>
    </location>
</feature>
<dbReference type="EC" id="2.4.1.-" evidence="12"/>
<accession>A0A9P5NZ88</accession>
<keyword evidence="8 12" id="KW-1133">Transmembrane helix</keyword>
<sequence length="449" mass="49710">MSITLDISIIAAAWAHVLLAPYTKVEESFNLHATHDVLMYGVSEKTLHKYDHFAFPGVVPRTFIGSVLLAWLSRPIIALGAWSGLLTSKFQLQIIVRLVLATLNALTLTLIRRGTSRRFGGITGIFFALLSCTQFHLPFWMGRTIPNMFATIPVNIATYFLVDCAPNAAAPSIRHLSLAIALLTSTTVIFRAEALLLLAPLALQLLYTHQISFPKLIKVGLISGLISLSLTVLVDSYFWDQFPLWPEFSGIYFNVVQGKSSEWGTSPRHTYLTSHLPKLLLSALPLSLIGFLADQRRIGPLLLPSVLFILIISNLGHKEWRFVVYTVPIFNIAGARGARWMVTRRKNSLLGRLAQLATWSLIGANVLFTAFSLKASMRNYPGGEALSVFHQLDRITTSPPPHVHIANLAAQTGASLFLHLNSPPYYPGITTRNFLQMQSGGTTRPRTFP</sequence>
<dbReference type="OrthoDB" id="19039at2759"/>
<evidence type="ECO:0000256" key="7">
    <source>
        <dbReference type="ARBA" id="ARBA00022824"/>
    </source>
</evidence>
<reference evidence="14" key="1">
    <citation type="submission" date="2020-11" db="EMBL/GenBank/DDBJ databases">
        <authorList>
            <consortium name="DOE Joint Genome Institute"/>
            <person name="Ahrendt S."/>
            <person name="Riley R."/>
            <person name="Andreopoulos W."/>
            <person name="LaButti K."/>
            <person name="Pangilinan J."/>
            <person name="Ruiz-duenas F.J."/>
            <person name="Barrasa J.M."/>
            <person name="Sanchez-Garcia M."/>
            <person name="Camarero S."/>
            <person name="Miyauchi S."/>
            <person name="Serrano A."/>
            <person name="Linde D."/>
            <person name="Babiker R."/>
            <person name="Drula E."/>
            <person name="Ayuso-Fernandez I."/>
            <person name="Pacheco R."/>
            <person name="Padilla G."/>
            <person name="Ferreira P."/>
            <person name="Barriuso J."/>
            <person name="Kellner H."/>
            <person name="Castanera R."/>
            <person name="Alfaro M."/>
            <person name="Ramirez L."/>
            <person name="Pisabarro A.G."/>
            <person name="Kuo A."/>
            <person name="Tritt A."/>
            <person name="Lipzen A."/>
            <person name="He G."/>
            <person name="Yan M."/>
            <person name="Ng V."/>
            <person name="Cullen D."/>
            <person name="Martin F."/>
            <person name="Rosso M.-N."/>
            <person name="Henrissat B."/>
            <person name="Hibbett D."/>
            <person name="Martinez A.T."/>
            <person name="Grigoriev I.V."/>
        </authorList>
    </citation>
    <scope>NUCLEOTIDE SEQUENCE</scope>
    <source>
        <strain evidence="14">AH 44721</strain>
    </source>
</reference>
<dbReference type="Proteomes" id="UP000724874">
    <property type="component" value="Unassembled WGS sequence"/>
</dbReference>
<dbReference type="PANTHER" id="PTHR22760:SF1">
    <property type="entry name" value="DOL-P-MAN:MAN(7)GLCNAC(2)-PP-DOL ALPHA-1,6-MANNOSYLTRANSFERASE"/>
    <property type="match status" value="1"/>
</dbReference>
<keyword evidence="4 12" id="KW-0328">Glycosyltransferase</keyword>
<comment type="subcellular location">
    <subcellularLocation>
        <location evidence="1 12">Endoplasmic reticulum membrane</location>
        <topology evidence="1 12">Multi-pass membrane protein</topology>
    </subcellularLocation>
</comment>
<proteinExistence type="inferred from homology"/>
<evidence type="ECO:0000256" key="8">
    <source>
        <dbReference type="ARBA" id="ARBA00022989"/>
    </source>
</evidence>
<evidence type="ECO:0000313" key="14">
    <source>
        <dbReference type="EMBL" id="KAF8910420.1"/>
    </source>
</evidence>
<name>A0A9P5NZ88_GYMJU</name>
<dbReference type="Pfam" id="PF03901">
    <property type="entry name" value="Glyco_transf_22"/>
    <property type="match status" value="1"/>
</dbReference>
<feature type="transmembrane region" description="Helical" evidence="12">
    <location>
        <begin position="300"/>
        <end position="316"/>
    </location>
</feature>
<dbReference type="AlphaFoldDB" id="A0A9P5NZ88"/>
<evidence type="ECO:0000256" key="5">
    <source>
        <dbReference type="ARBA" id="ARBA00022679"/>
    </source>
</evidence>
<organism evidence="14 15">
    <name type="scientific">Gymnopilus junonius</name>
    <name type="common">Spectacular rustgill mushroom</name>
    <name type="synonym">Gymnopilus spectabilis subsp. junonius</name>
    <dbReference type="NCBI Taxonomy" id="109634"/>
    <lineage>
        <taxon>Eukaryota</taxon>
        <taxon>Fungi</taxon>
        <taxon>Dikarya</taxon>
        <taxon>Basidiomycota</taxon>
        <taxon>Agaricomycotina</taxon>
        <taxon>Agaricomycetes</taxon>
        <taxon>Agaricomycetidae</taxon>
        <taxon>Agaricales</taxon>
        <taxon>Agaricineae</taxon>
        <taxon>Hymenogastraceae</taxon>
        <taxon>Gymnopilus</taxon>
    </lineage>
</organism>
<evidence type="ECO:0000256" key="4">
    <source>
        <dbReference type="ARBA" id="ARBA00022676"/>
    </source>
</evidence>
<feature type="transmembrane region" description="Helical" evidence="12">
    <location>
        <begin position="92"/>
        <end position="111"/>
    </location>
</feature>